<dbReference type="SMART" id="SM00738">
    <property type="entry name" value="NGN"/>
    <property type="match status" value="1"/>
</dbReference>
<dbReference type="RefSeq" id="WP_104373549.1">
    <property type="nucleotide sequence ID" value="NZ_BFAV01000172.1"/>
</dbReference>
<keyword evidence="4" id="KW-1185">Reference proteome</keyword>
<evidence type="ECO:0000313" key="4">
    <source>
        <dbReference type="Proteomes" id="UP000239549"/>
    </source>
</evidence>
<dbReference type="EMBL" id="BFAV01000172">
    <property type="protein sequence ID" value="GBF35475.1"/>
    <property type="molecule type" value="Genomic_DNA"/>
</dbReference>
<evidence type="ECO:0000259" key="2">
    <source>
        <dbReference type="SMART" id="SM00738"/>
    </source>
</evidence>
<dbReference type="GO" id="GO:0006354">
    <property type="term" value="P:DNA-templated transcription elongation"/>
    <property type="evidence" value="ECO:0007669"/>
    <property type="project" value="InterPro"/>
</dbReference>
<proteinExistence type="predicted"/>
<dbReference type="SUPFAM" id="SSF82679">
    <property type="entry name" value="N-utilization substance G protein NusG, N-terminal domain"/>
    <property type="match status" value="1"/>
</dbReference>
<dbReference type="OrthoDB" id="1681764at2"/>
<keyword evidence="1" id="KW-0804">Transcription</keyword>
<evidence type="ECO:0000256" key="1">
    <source>
        <dbReference type="ARBA" id="ARBA00023163"/>
    </source>
</evidence>
<dbReference type="InterPro" id="IPR036735">
    <property type="entry name" value="NGN_dom_sf"/>
</dbReference>
<protein>
    <recommendedName>
        <fullName evidence="2">NusG-like N-terminal domain-containing protein</fullName>
    </recommendedName>
</protein>
<dbReference type="AlphaFoldDB" id="A0A2L2XGZ0"/>
<dbReference type="Gene3D" id="3.30.70.940">
    <property type="entry name" value="NusG, N-terminal domain"/>
    <property type="match status" value="1"/>
</dbReference>
<evidence type="ECO:0000313" key="3">
    <source>
        <dbReference type="EMBL" id="GBF35475.1"/>
    </source>
</evidence>
<feature type="domain" description="NusG-like N-terminal" evidence="2">
    <location>
        <begin position="2"/>
        <end position="104"/>
    </location>
</feature>
<name>A0A2L2XGZ0_9FIRM</name>
<dbReference type="InterPro" id="IPR006645">
    <property type="entry name" value="NGN-like_dom"/>
</dbReference>
<dbReference type="Pfam" id="PF02357">
    <property type="entry name" value="NusG"/>
    <property type="match status" value="1"/>
</dbReference>
<reference evidence="4" key="1">
    <citation type="submission" date="2018-02" db="EMBL/GenBank/DDBJ databases">
        <title>Genome sequence of Desulfocucumis palustris strain NAW-5.</title>
        <authorList>
            <person name="Watanabe M."/>
            <person name="Kojima H."/>
            <person name="Fukui M."/>
        </authorList>
    </citation>
    <scope>NUCLEOTIDE SEQUENCE [LARGE SCALE GENOMIC DNA]</scope>
    <source>
        <strain evidence="4">NAW-5</strain>
    </source>
</reference>
<gene>
    <name evidence="3" type="ORF">DCCM_4604</name>
</gene>
<organism evidence="3 4">
    <name type="scientific">Desulfocucumis palustris</name>
    <dbReference type="NCBI Taxonomy" id="1898651"/>
    <lineage>
        <taxon>Bacteria</taxon>
        <taxon>Bacillati</taxon>
        <taxon>Bacillota</taxon>
        <taxon>Clostridia</taxon>
        <taxon>Eubacteriales</taxon>
        <taxon>Desulfocucumaceae</taxon>
        <taxon>Desulfocucumis</taxon>
    </lineage>
</organism>
<accession>A0A2L2XGZ0</accession>
<sequence length="178" mass="20760">MAYNWIALQVHSGKEIDVEWSVKFDLKGMENLGRLIDKAVAPLKKIAVFSSKKVMYEPIITGYVFVKCILTDQLWHYLRRLPHVYGILNGTISEEEMERILSRCENQAEFDKPDTSILESIKAKFSRIIEAKRNKKSVIRLPLQYVRNLMKSAQVFFVESYSEKMLIRLMMEPVELAL</sequence>
<dbReference type="Proteomes" id="UP000239549">
    <property type="component" value="Unassembled WGS sequence"/>
</dbReference>
<comment type="caution">
    <text evidence="3">The sequence shown here is derived from an EMBL/GenBank/DDBJ whole genome shotgun (WGS) entry which is preliminary data.</text>
</comment>